<dbReference type="OrthoDB" id="3626734at2"/>
<keyword evidence="2" id="KW-0812">Transmembrane</keyword>
<evidence type="ECO:0000256" key="2">
    <source>
        <dbReference type="SAM" id="Phobius"/>
    </source>
</evidence>
<comment type="caution">
    <text evidence="3">The sequence shown here is derived from an EMBL/GenBank/DDBJ whole genome shotgun (WGS) entry which is preliminary data.</text>
</comment>
<feature type="compositionally biased region" description="Polar residues" evidence="1">
    <location>
        <begin position="121"/>
        <end position="133"/>
    </location>
</feature>
<evidence type="ECO:0000313" key="3">
    <source>
        <dbReference type="EMBL" id="OQD54241.1"/>
    </source>
</evidence>
<dbReference type="RefSeq" id="WP_094103272.1">
    <property type="nucleotide sequence ID" value="NZ_MPOH02000015.1"/>
</dbReference>
<keyword evidence="2" id="KW-1133">Transmembrane helix</keyword>
<reference evidence="3 4" key="2">
    <citation type="submission" date="2017-02" db="EMBL/GenBank/DDBJ databases">
        <title>Draft genome sequence of Streptomyces phaeoluteigriseus type strain DSM41896.</title>
        <authorList>
            <person name="Salih T.S."/>
            <person name="Algora Gallardo L."/>
            <person name="Melo Santos T."/>
            <person name="Filgueira Martinez S."/>
            <person name="Herron P.R."/>
        </authorList>
    </citation>
    <scope>NUCLEOTIDE SEQUENCE [LARGE SCALE GENOMIC DNA]</scope>
    <source>
        <strain evidence="3 4">DSM 41896</strain>
    </source>
</reference>
<proteinExistence type="predicted"/>
<organism evidence="3 4">
    <name type="scientific">Streptomyces phaeoluteigriseus</name>
    <dbReference type="NCBI Taxonomy" id="114686"/>
    <lineage>
        <taxon>Bacteria</taxon>
        <taxon>Bacillati</taxon>
        <taxon>Actinomycetota</taxon>
        <taxon>Actinomycetes</taxon>
        <taxon>Kitasatosporales</taxon>
        <taxon>Streptomycetaceae</taxon>
        <taxon>Streptomyces</taxon>
        <taxon>Streptomyces aurantiacus group</taxon>
    </lineage>
</organism>
<dbReference type="STRING" id="114686.BM536_019500"/>
<name>A0A1V6MP79_9ACTN</name>
<evidence type="ECO:0008006" key="5">
    <source>
        <dbReference type="Google" id="ProtNLM"/>
    </source>
</evidence>
<keyword evidence="2" id="KW-0472">Membrane</keyword>
<accession>A0A1V6MP79</accession>
<gene>
    <name evidence="3" type="ORF">BM536_019500</name>
</gene>
<sequence>MTDPGLGISASLDATGTEDDLRSLLRWLRADESVGVRAGLAAAPPPPAGGMGPGFDMLQFAVSGGLSAAALVVSVLQWQTSLRRAPAVTLRRGGVEVQLTAQAARDEETVRRFVALLDGTPQSSSTARTTTYNKDMKEEEEA</sequence>
<dbReference type="InterPro" id="IPR045428">
    <property type="entry name" value="EACC1"/>
</dbReference>
<feature type="region of interest" description="Disordered" evidence="1">
    <location>
        <begin position="121"/>
        <end position="142"/>
    </location>
</feature>
<dbReference type="AlphaFoldDB" id="A0A1V6MP79"/>
<dbReference type="Pfam" id="PF19953">
    <property type="entry name" value="EACC1"/>
    <property type="match status" value="1"/>
</dbReference>
<protein>
    <recommendedName>
        <fullName evidence="5">Transmembrane protein</fullName>
    </recommendedName>
</protein>
<dbReference type="EMBL" id="MPOH02000015">
    <property type="protein sequence ID" value="OQD54241.1"/>
    <property type="molecule type" value="Genomic_DNA"/>
</dbReference>
<reference evidence="4" key="1">
    <citation type="submission" date="2016-11" db="EMBL/GenBank/DDBJ databases">
        <authorList>
            <person name="Schniete J.K."/>
            <person name="Salih T."/>
            <person name="Algora Gallardo L."/>
            <person name="Martinez Fernandez S."/>
            <person name="Herron P.R."/>
        </authorList>
    </citation>
    <scope>NUCLEOTIDE SEQUENCE [LARGE SCALE GENOMIC DNA]</scope>
    <source>
        <strain evidence="4">DSM 41896</strain>
    </source>
</reference>
<evidence type="ECO:0000256" key="1">
    <source>
        <dbReference type="SAM" id="MobiDB-lite"/>
    </source>
</evidence>
<dbReference type="Proteomes" id="UP000184286">
    <property type="component" value="Unassembled WGS sequence"/>
</dbReference>
<evidence type="ECO:0000313" key="4">
    <source>
        <dbReference type="Proteomes" id="UP000184286"/>
    </source>
</evidence>
<feature type="transmembrane region" description="Helical" evidence="2">
    <location>
        <begin position="57"/>
        <end position="76"/>
    </location>
</feature>